<protein>
    <submittedName>
        <fullName evidence="1">Uncharacterized protein</fullName>
    </submittedName>
</protein>
<gene>
    <name evidence="1" type="ORF">H4281_10095</name>
</gene>
<evidence type="ECO:0000313" key="2">
    <source>
        <dbReference type="Proteomes" id="UP000526734"/>
    </source>
</evidence>
<dbReference type="EMBL" id="JACGZW010000003">
    <property type="protein sequence ID" value="MBB1153479.1"/>
    <property type="molecule type" value="Genomic_DNA"/>
</dbReference>
<dbReference type="AlphaFoldDB" id="A0A7W3ZA72"/>
<name>A0A7W3ZA72_9PSEU</name>
<dbReference type="Proteomes" id="UP000526734">
    <property type="component" value="Unassembled WGS sequence"/>
</dbReference>
<organism evidence="1 2">
    <name type="scientific">Amycolatopsis dendrobii</name>
    <dbReference type="NCBI Taxonomy" id="2760662"/>
    <lineage>
        <taxon>Bacteria</taxon>
        <taxon>Bacillati</taxon>
        <taxon>Actinomycetota</taxon>
        <taxon>Actinomycetes</taxon>
        <taxon>Pseudonocardiales</taxon>
        <taxon>Pseudonocardiaceae</taxon>
        <taxon>Amycolatopsis</taxon>
    </lineage>
</organism>
<dbReference type="RefSeq" id="WP_182890600.1">
    <property type="nucleotide sequence ID" value="NZ_JACGZW010000003.1"/>
</dbReference>
<comment type="caution">
    <text evidence="1">The sequence shown here is derived from an EMBL/GenBank/DDBJ whole genome shotgun (WGS) entry which is preliminary data.</text>
</comment>
<proteinExistence type="predicted"/>
<reference evidence="1 2" key="1">
    <citation type="submission" date="2020-08" db="EMBL/GenBank/DDBJ databases">
        <title>Amycolatopsis sp. nov. DR6-1 isolated from Dendrobium heterocarpum.</title>
        <authorList>
            <person name="Tedsree N."/>
            <person name="Kuncharoen N."/>
            <person name="Likhitwitayawuid K."/>
            <person name="Tanasupawat S."/>
        </authorList>
    </citation>
    <scope>NUCLEOTIDE SEQUENCE [LARGE SCALE GENOMIC DNA]</scope>
    <source>
        <strain evidence="1 2">DR6-1</strain>
    </source>
</reference>
<sequence>MTKARLRWLEAIARREYFTVLSEVNGRRRWMPAGVGVAADTWLTLPEVAPLWTSERTVLPERERLYRMTLTSAGESLLARWRAEKPAG</sequence>
<evidence type="ECO:0000313" key="1">
    <source>
        <dbReference type="EMBL" id="MBB1153479.1"/>
    </source>
</evidence>
<accession>A0A7W3ZA72</accession>
<keyword evidence="2" id="KW-1185">Reference proteome</keyword>